<dbReference type="AlphaFoldDB" id="A0A0U0ZRC2"/>
<dbReference type="EMBL" id="CSWP01000009">
    <property type="protein sequence ID" value="CPV66290.1"/>
    <property type="molecule type" value="Genomic_DNA"/>
</dbReference>
<evidence type="ECO:0000313" key="2">
    <source>
        <dbReference type="Proteomes" id="UP000045782"/>
    </source>
</evidence>
<evidence type="ECO:0000313" key="1">
    <source>
        <dbReference type="EMBL" id="CPV66290.1"/>
    </source>
</evidence>
<proteinExistence type="predicted"/>
<organism evidence="1 2">
    <name type="scientific">Mycobacteroides abscessus</name>
    <dbReference type="NCBI Taxonomy" id="36809"/>
    <lineage>
        <taxon>Bacteria</taxon>
        <taxon>Bacillati</taxon>
        <taxon>Actinomycetota</taxon>
        <taxon>Actinomycetes</taxon>
        <taxon>Mycobacteriales</taxon>
        <taxon>Mycobacteriaceae</taxon>
        <taxon>Mycobacteroides</taxon>
    </lineage>
</organism>
<gene>
    <name evidence="1" type="ORF">ERS075579_03974</name>
</gene>
<sequence length="192" mass="21934">MLRRWPRFAATVAVMKLSQRYLDLMDIYEECLLLRDVLRRINESLDDARDAGFKDEPVFWVPKFSAAYRMVPYLEVSYSTMRAAEAAVDAAIHRYSEQWSATVGVNDEIAHMLGRQGFPKPSDMRGSAWRYPKTPRIVRFFKGSPQAGVVQTDRPHGEKYRAINSPDLSQAVEIERAAPWRAGRAQAAAQVR</sequence>
<protein>
    <submittedName>
        <fullName evidence="1">Uncharacterized protein</fullName>
    </submittedName>
</protein>
<reference evidence="1 2" key="1">
    <citation type="submission" date="2015-03" db="EMBL/GenBank/DDBJ databases">
        <authorList>
            <person name="Murphy D."/>
        </authorList>
    </citation>
    <scope>NUCLEOTIDE SEQUENCE [LARGE SCALE GENOMIC DNA]</scope>
    <source>
        <strain evidence="1 2">PAP088</strain>
    </source>
</reference>
<accession>A0A0U0ZRC2</accession>
<name>A0A0U0ZRC2_9MYCO</name>
<dbReference type="Proteomes" id="UP000045782">
    <property type="component" value="Unassembled WGS sequence"/>
</dbReference>